<protein>
    <submittedName>
        <fullName evidence="1">Uncharacterized protein</fullName>
    </submittedName>
</protein>
<dbReference type="PANTHER" id="PTHR33332">
    <property type="entry name" value="REVERSE TRANSCRIPTASE DOMAIN-CONTAINING PROTEIN"/>
    <property type="match status" value="1"/>
</dbReference>
<gene>
    <name evidence="1" type="ORF">PACLA_8A052726</name>
</gene>
<dbReference type="InterPro" id="IPR000477">
    <property type="entry name" value="RT_dom"/>
</dbReference>
<evidence type="ECO:0000313" key="2">
    <source>
        <dbReference type="Proteomes" id="UP001152795"/>
    </source>
</evidence>
<dbReference type="OrthoDB" id="2436726at2759"/>
<name>A0A7D9L8J2_PARCT</name>
<dbReference type="AlphaFoldDB" id="A0A7D9L8J2"/>
<dbReference type="EMBL" id="CACRXK020015119">
    <property type="protein sequence ID" value="CAB4027913.1"/>
    <property type="molecule type" value="Genomic_DNA"/>
</dbReference>
<dbReference type="InterPro" id="IPR043502">
    <property type="entry name" value="DNA/RNA_pol_sf"/>
</dbReference>
<comment type="caution">
    <text evidence="1">The sequence shown here is derived from an EMBL/GenBank/DDBJ whole genome shotgun (WGS) entry which is preliminary data.</text>
</comment>
<sequence length="172" mass="19846">MDRQEVCFLVLLDLSSAFDTIDHKAIIDVLEYQFGVTDRALEWIKSYLLNRKQRVDLDNNFSEDCDVKYGVPQESCLGPILFLLYVSQLYDIIDRHLPSSHGYADDTQLYVSFRPDCEDNSESTLAILEDCISDVRTWLLSHKLMFKDSKTEFLVIGTPQQLLKINIESVNV</sequence>
<accession>A0A7D9L8J2</accession>
<organism evidence="1 2">
    <name type="scientific">Paramuricea clavata</name>
    <name type="common">Red gorgonian</name>
    <name type="synonym">Violescent sea-whip</name>
    <dbReference type="NCBI Taxonomy" id="317549"/>
    <lineage>
        <taxon>Eukaryota</taxon>
        <taxon>Metazoa</taxon>
        <taxon>Cnidaria</taxon>
        <taxon>Anthozoa</taxon>
        <taxon>Octocorallia</taxon>
        <taxon>Malacalcyonacea</taxon>
        <taxon>Plexauridae</taxon>
        <taxon>Paramuricea</taxon>
    </lineage>
</organism>
<dbReference type="SUPFAM" id="SSF56672">
    <property type="entry name" value="DNA/RNA polymerases"/>
    <property type="match status" value="1"/>
</dbReference>
<dbReference type="PROSITE" id="PS50878">
    <property type="entry name" value="RT_POL"/>
    <property type="match status" value="1"/>
</dbReference>
<feature type="non-terminal residue" evidence="1">
    <location>
        <position position="172"/>
    </location>
</feature>
<proteinExistence type="predicted"/>
<dbReference type="Proteomes" id="UP001152795">
    <property type="component" value="Unassembled WGS sequence"/>
</dbReference>
<keyword evidence="2" id="KW-1185">Reference proteome</keyword>
<evidence type="ECO:0000313" key="1">
    <source>
        <dbReference type="EMBL" id="CAB4027913.1"/>
    </source>
</evidence>
<reference evidence="1" key="1">
    <citation type="submission" date="2020-04" db="EMBL/GenBank/DDBJ databases">
        <authorList>
            <person name="Alioto T."/>
            <person name="Alioto T."/>
            <person name="Gomez Garrido J."/>
        </authorList>
    </citation>
    <scope>NUCLEOTIDE SEQUENCE</scope>
    <source>
        <strain evidence="1">A484AB</strain>
    </source>
</reference>
<dbReference type="Pfam" id="PF00078">
    <property type="entry name" value="RVT_1"/>
    <property type="match status" value="1"/>
</dbReference>